<dbReference type="EMBL" id="CH473960">
    <property type="protein sequence ID" value="EDM17092.1"/>
    <property type="molecule type" value="Genomic_DNA"/>
</dbReference>
<accession>A6IFF6</accession>
<evidence type="ECO:0000313" key="2">
    <source>
        <dbReference type="Proteomes" id="UP000234681"/>
    </source>
</evidence>
<organism evidence="1 2">
    <name type="scientific">Rattus norvegicus</name>
    <name type="common">Rat</name>
    <dbReference type="NCBI Taxonomy" id="10116"/>
    <lineage>
        <taxon>Eukaryota</taxon>
        <taxon>Metazoa</taxon>
        <taxon>Chordata</taxon>
        <taxon>Craniata</taxon>
        <taxon>Vertebrata</taxon>
        <taxon>Euteleostomi</taxon>
        <taxon>Mammalia</taxon>
        <taxon>Eutheria</taxon>
        <taxon>Euarchontoglires</taxon>
        <taxon>Glires</taxon>
        <taxon>Rodentia</taxon>
        <taxon>Myomorpha</taxon>
        <taxon>Muroidea</taxon>
        <taxon>Muridae</taxon>
        <taxon>Murinae</taxon>
        <taxon>Rattus</taxon>
    </lineage>
</organism>
<evidence type="ECO:0000313" key="1">
    <source>
        <dbReference type="EMBL" id="EDM17092.1"/>
    </source>
</evidence>
<gene>
    <name evidence="1" type="ORF">rCG_48982</name>
</gene>
<proteinExistence type="predicted"/>
<dbReference type="AlphaFoldDB" id="A6IFF6"/>
<name>A6IFF6_RAT</name>
<dbReference type="Proteomes" id="UP000234681">
    <property type="component" value="Chromosome 7"/>
</dbReference>
<protein>
    <submittedName>
        <fullName evidence="1">RCG48982</fullName>
    </submittedName>
</protein>
<reference evidence="1 2" key="1">
    <citation type="submission" date="2005-09" db="EMBL/GenBank/DDBJ databases">
        <authorList>
            <person name="Mural R.J."/>
            <person name="Li P.W."/>
            <person name="Adams M.D."/>
            <person name="Amanatides P.G."/>
            <person name="Baden-Tillson H."/>
            <person name="Barnstead M."/>
            <person name="Chin S.H."/>
            <person name="Dew I."/>
            <person name="Evans C.A."/>
            <person name="Ferriera S."/>
            <person name="Flanigan M."/>
            <person name="Fosler C."/>
            <person name="Glodek A."/>
            <person name="Gu Z."/>
            <person name="Holt R.A."/>
            <person name="Jennings D."/>
            <person name="Kraft C.L."/>
            <person name="Lu F."/>
            <person name="Nguyen T."/>
            <person name="Nusskern D.R."/>
            <person name="Pfannkoch C.M."/>
            <person name="Sitter C."/>
            <person name="Sutton G.G."/>
            <person name="Venter J.C."/>
            <person name="Wang Z."/>
            <person name="Woodage T."/>
            <person name="Zheng X.H."/>
            <person name="Zhong F."/>
        </authorList>
    </citation>
    <scope>NUCLEOTIDE SEQUENCE [LARGE SCALE GENOMIC DNA]</scope>
    <source>
        <strain>BN</strain>
        <strain evidence="2">Sprague-Dawley</strain>
    </source>
</reference>
<sequence>MVCELYCGYSELFGGANIHLSMKETGSRENKRCTRQAPLSQCCGSRTRSRHLKEMLGSWDQMETPPGVAASAAEEVLRSAPQRGTPPSSINLLRCHSRMAIDLTGSHQGQPIFCLKGIYPLQYSYVSYSPVRKEIQLAI</sequence>